<organism evidence="17 18">
    <name type="scientific">Naematelia encephala</name>
    <dbReference type="NCBI Taxonomy" id="71784"/>
    <lineage>
        <taxon>Eukaryota</taxon>
        <taxon>Fungi</taxon>
        <taxon>Dikarya</taxon>
        <taxon>Basidiomycota</taxon>
        <taxon>Agaricomycotina</taxon>
        <taxon>Tremellomycetes</taxon>
        <taxon>Tremellales</taxon>
        <taxon>Naemateliaceae</taxon>
        <taxon>Naematelia</taxon>
    </lineage>
</organism>
<dbReference type="InParanoid" id="A0A1Y2B7A4"/>
<dbReference type="PROSITE" id="PS00129">
    <property type="entry name" value="GLYCOSYL_HYDROL_F31_1"/>
    <property type="match status" value="1"/>
</dbReference>
<feature type="region of interest" description="Disordered" evidence="11">
    <location>
        <begin position="876"/>
        <end position="905"/>
    </location>
</feature>
<dbReference type="AlphaFoldDB" id="A0A1Y2B7A4"/>
<dbReference type="GO" id="GO:0006491">
    <property type="term" value="P:N-glycan processing"/>
    <property type="evidence" value="ECO:0007669"/>
    <property type="project" value="TreeGrafter"/>
</dbReference>
<evidence type="ECO:0000259" key="14">
    <source>
        <dbReference type="Pfam" id="PF13802"/>
    </source>
</evidence>
<evidence type="ECO:0000256" key="6">
    <source>
        <dbReference type="ARBA" id="ARBA00022824"/>
    </source>
</evidence>
<reference evidence="17 18" key="1">
    <citation type="submission" date="2016-07" db="EMBL/GenBank/DDBJ databases">
        <title>Pervasive Adenine N6-methylation of Active Genes in Fungi.</title>
        <authorList>
            <consortium name="DOE Joint Genome Institute"/>
            <person name="Mondo S.J."/>
            <person name="Dannebaum R.O."/>
            <person name="Kuo R.C."/>
            <person name="Labutti K."/>
            <person name="Haridas S."/>
            <person name="Kuo A."/>
            <person name="Salamov A."/>
            <person name="Ahrendt S.R."/>
            <person name="Lipzen A."/>
            <person name="Sullivan W."/>
            <person name="Andreopoulos W.B."/>
            <person name="Clum A."/>
            <person name="Lindquist E."/>
            <person name="Daum C."/>
            <person name="Ramamoorthy G.K."/>
            <person name="Gryganskyi A."/>
            <person name="Culley D."/>
            <person name="Magnuson J.K."/>
            <person name="James T.Y."/>
            <person name="O'Malley M.A."/>
            <person name="Stajich J.E."/>
            <person name="Spatafora J.W."/>
            <person name="Visel A."/>
            <person name="Grigoriev I.V."/>
        </authorList>
    </citation>
    <scope>NUCLEOTIDE SEQUENCE [LARGE SCALE GENOMIC DNA]</scope>
    <source>
        <strain evidence="17 18">68-887.2</strain>
    </source>
</reference>
<dbReference type="Gene3D" id="2.60.40.1760">
    <property type="entry name" value="glycosyl hydrolase (family 31)"/>
    <property type="match status" value="1"/>
</dbReference>
<evidence type="ECO:0000259" key="16">
    <source>
        <dbReference type="Pfam" id="PF21365"/>
    </source>
</evidence>
<dbReference type="Gene3D" id="3.20.20.80">
    <property type="entry name" value="Glycosidases"/>
    <property type="match status" value="1"/>
</dbReference>
<evidence type="ECO:0000313" key="17">
    <source>
        <dbReference type="EMBL" id="ORY29975.1"/>
    </source>
</evidence>
<keyword evidence="6" id="KW-0256">Endoplasmic reticulum</keyword>
<evidence type="ECO:0000256" key="10">
    <source>
        <dbReference type="RuleBase" id="RU361185"/>
    </source>
</evidence>
<feature type="domain" description="Glycoside hydrolase family 31 N-terminal" evidence="14">
    <location>
        <begin position="90"/>
        <end position="331"/>
    </location>
</feature>
<dbReference type="Pfam" id="PF01055">
    <property type="entry name" value="Glyco_hydro_31_2nd"/>
    <property type="match status" value="1"/>
</dbReference>
<dbReference type="Pfam" id="PF13802">
    <property type="entry name" value="Gal_mutarotas_2"/>
    <property type="match status" value="1"/>
</dbReference>
<keyword evidence="7" id="KW-0325">Glycoprotein</keyword>
<evidence type="ECO:0000256" key="9">
    <source>
        <dbReference type="ARBA" id="ARBA00042895"/>
    </source>
</evidence>
<dbReference type="SUPFAM" id="SSF51011">
    <property type="entry name" value="Glycosyl hydrolase domain"/>
    <property type="match status" value="1"/>
</dbReference>
<accession>A0A1Y2B7A4</accession>
<dbReference type="InterPro" id="IPR017853">
    <property type="entry name" value="GH"/>
</dbReference>
<dbReference type="GO" id="GO:0030246">
    <property type="term" value="F:carbohydrate binding"/>
    <property type="evidence" value="ECO:0007669"/>
    <property type="project" value="InterPro"/>
</dbReference>
<dbReference type="OrthoDB" id="3237269at2759"/>
<evidence type="ECO:0000256" key="3">
    <source>
        <dbReference type="ARBA" id="ARBA00007806"/>
    </source>
</evidence>
<dbReference type="InterPro" id="IPR030458">
    <property type="entry name" value="Glyco_hydro_31_AS"/>
</dbReference>
<name>A0A1Y2B7A4_9TREE</name>
<dbReference type="GO" id="GO:0090599">
    <property type="term" value="F:alpha-glucosidase activity"/>
    <property type="evidence" value="ECO:0007669"/>
    <property type="project" value="TreeGrafter"/>
</dbReference>
<evidence type="ECO:0000256" key="7">
    <source>
        <dbReference type="ARBA" id="ARBA00023180"/>
    </source>
</evidence>
<evidence type="ECO:0000256" key="12">
    <source>
        <dbReference type="SAM" id="SignalP"/>
    </source>
</evidence>
<comment type="subcellular location">
    <subcellularLocation>
        <location evidence="1">Endoplasmic reticulum</location>
    </subcellularLocation>
</comment>
<evidence type="ECO:0000256" key="2">
    <source>
        <dbReference type="ARBA" id="ARBA00004833"/>
    </source>
</evidence>
<feature type="compositionally biased region" description="Low complexity" evidence="11">
    <location>
        <begin position="877"/>
        <end position="896"/>
    </location>
</feature>
<dbReference type="InterPro" id="IPR013780">
    <property type="entry name" value="Glyco_hydro_b"/>
</dbReference>
<keyword evidence="18" id="KW-1185">Reference proteome</keyword>
<dbReference type="Pfam" id="PF21365">
    <property type="entry name" value="Glyco_hydro_31_3rd"/>
    <property type="match status" value="1"/>
</dbReference>
<dbReference type="FunCoup" id="A0A1Y2B7A4">
    <property type="interactions" value="407"/>
</dbReference>
<dbReference type="GO" id="GO:0017177">
    <property type="term" value="C:glucosidase II complex"/>
    <property type="evidence" value="ECO:0007669"/>
    <property type="project" value="TreeGrafter"/>
</dbReference>
<dbReference type="SUPFAM" id="SSF51445">
    <property type="entry name" value="(Trans)glycosidases"/>
    <property type="match status" value="1"/>
</dbReference>
<dbReference type="Pfam" id="PF17137">
    <property type="entry name" value="DUF5110"/>
    <property type="match status" value="1"/>
</dbReference>
<feature type="signal peptide" evidence="12">
    <location>
        <begin position="1"/>
        <end position="18"/>
    </location>
</feature>
<evidence type="ECO:0000313" key="18">
    <source>
        <dbReference type="Proteomes" id="UP000193986"/>
    </source>
</evidence>
<dbReference type="CDD" id="cd06603">
    <property type="entry name" value="GH31_GANC_GANAB_alpha"/>
    <property type="match status" value="1"/>
</dbReference>
<evidence type="ECO:0000256" key="8">
    <source>
        <dbReference type="ARBA" id="ARBA00023295"/>
    </source>
</evidence>
<evidence type="ECO:0000259" key="15">
    <source>
        <dbReference type="Pfam" id="PF17137"/>
    </source>
</evidence>
<dbReference type="InterPro" id="IPR011013">
    <property type="entry name" value="Gal_mutarotase_sf_dom"/>
</dbReference>
<feature type="chain" id="PRO_5011965719" description="Glucosidase II subunit alpha" evidence="12">
    <location>
        <begin position="19"/>
        <end position="984"/>
    </location>
</feature>
<gene>
    <name evidence="17" type="ORF">BCR39DRAFT_530378</name>
</gene>
<keyword evidence="4 12" id="KW-0732">Signal</keyword>
<evidence type="ECO:0000256" key="5">
    <source>
        <dbReference type="ARBA" id="ARBA00022801"/>
    </source>
</evidence>
<dbReference type="Proteomes" id="UP000193986">
    <property type="component" value="Unassembled WGS sequence"/>
</dbReference>
<evidence type="ECO:0000256" key="1">
    <source>
        <dbReference type="ARBA" id="ARBA00004240"/>
    </source>
</evidence>
<dbReference type="STRING" id="71784.A0A1Y2B7A4"/>
<sequence>MRAFALSVLAFASLSALGVKQEDFKLCHQSSFCRRLRSIGSRQAEAAPGTFESPYSLGDPSSTLNVNKDASSWTWPLSSSLYPEISFELRVDVLAQGDGIVRLRVDEVGSKTPFKRYNETAKWALINPQPPLSTSSKLSHKAGKSIITYGPSTAKLSIEITHKPFKIAQLRNGKPEIVLNDRSLFHMEHFRIKDVEKTEEILSEGEQVVLKGGEMDRSWFEESDGEMFEERFKKWTDSKPKGPEGLSIDLTFPGVEHIYGLPEHASPLSLPATIGSDAHYTEPYRLFNVDIFEYLADSPMSLYGIIPILHAHSPTSSVGVLNLVASETWVDVLHDKNGVKTHWMSESGILDLLLLPGPEPQQLFEQNAILTGTTSLPPQWSTAYHQCRWNYVDEDDVLEVQRKFDEADIPLDVTWLDIEYAEEHRYFDWDPKVFPSPVKMLDEVTSKGRKVSVCICSCRWTLMQPTQMVAIVDPHIKKTDSFRIYTDARDLDILMKKADGTNFEGWCWTGSSVWVDFFNPKSWDWWTKMFDFKVWKESTPGLFIWNDMNEPSVFDGPEITVPKDTIHYGGWENRDIHNLNGMMFHNQTSQALIARETPAKRPFVLSRSFYTGSQRFGAIWTGDNIGDWDHLAGETAMLLSNNIGGMSFCGADVGGFFGNPSHELLVRWYQAGAFMPFFRAHAHIDTKRREPYLFEEPIRGYLRDAVRLRYQMLPVWYNAFHDASVSGAPIIRPQYAVFPKDAAGFGIDDQYYVGDSGLLIKPVTTQGAVQTEVYLSDNQPYYDYFTHKLYAASAKPRTVTLDTPLSTFPVLLQGGSIIPIRQRVRRSSPLMWQDPFTLIVALSKDGSASGQLYLDDGDSYGYQNGEYIWREFTFTPSSSSSSKGKGGSLVSSDKSSNTSEASKDVTPYDENNLWAKAIGHVRIEKIVLWGVGTKPSSVKVSGEDVEWTYEAGVGASSSKAGEAGMLVVKNPGVGVVGAWEVVVD</sequence>
<protein>
    <recommendedName>
        <fullName evidence="9">Glucosidase II subunit alpha</fullName>
    </recommendedName>
</protein>
<keyword evidence="5 10" id="KW-0378">Hydrolase</keyword>
<dbReference type="InterPro" id="IPR033403">
    <property type="entry name" value="DUF5110"/>
</dbReference>
<dbReference type="InterPro" id="IPR048395">
    <property type="entry name" value="Glyco_hydro_31_C"/>
</dbReference>
<dbReference type="CDD" id="cd14752">
    <property type="entry name" value="GH31_N"/>
    <property type="match status" value="1"/>
</dbReference>
<evidence type="ECO:0000256" key="11">
    <source>
        <dbReference type="SAM" id="MobiDB-lite"/>
    </source>
</evidence>
<evidence type="ECO:0000259" key="13">
    <source>
        <dbReference type="Pfam" id="PF01055"/>
    </source>
</evidence>
<dbReference type="PANTHER" id="PTHR22762">
    <property type="entry name" value="ALPHA-GLUCOSIDASE"/>
    <property type="match status" value="1"/>
</dbReference>
<keyword evidence="8 10" id="KW-0326">Glycosidase</keyword>
<dbReference type="GO" id="GO:0005975">
    <property type="term" value="P:carbohydrate metabolic process"/>
    <property type="evidence" value="ECO:0007669"/>
    <property type="project" value="InterPro"/>
</dbReference>
<comment type="pathway">
    <text evidence="2">Glycan metabolism; N-glycan metabolism.</text>
</comment>
<feature type="domain" description="DUF5110" evidence="15">
    <location>
        <begin position="837"/>
        <end position="878"/>
    </location>
</feature>
<comment type="caution">
    <text evidence="17">The sequence shown here is derived from an EMBL/GenBank/DDBJ whole genome shotgun (WGS) entry which is preliminary data.</text>
</comment>
<feature type="domain" description="Glycoside hydrolase family 31 TIM barrel" evidence="13">
    <location>
        <begin position="375"/>
        <end position="718"/>
    </location>
</feature>
<dbReference type="SUPFAM" id="SSF74650">
    <property type="entry name" value="Galactose mutarotase-like"/>
    <property type="match status" value="1"/>
</dbReference>
<comment type="similarity">
    <text evidence="3 10">Belongs to the glycosyl hydrolase 31 family.</text>
</comment>
<proteinExistence type="inferred from homology"/>
<dbReference type="PANTHER" id="PTHR22762:SF54">
    <property type="entry name" value="BCDNA.GH04962"/>
    <property type="match status" value="1"/>
</dbReference>
<evidence type="ECO:0000256" key="4">
    <source>
        <dbReference type="ARBA" id="ARBA00022729"/>
    </source>
</evidence>
<feature type="domain" description="Glycosyl hydrolase family 31 C-terminal" evidence="16">
    <location>
        <begin position="727"/>
        <end position="818"/>
    </location>
</feature>
<dbReference type="Gene3D" id="2.60.40.1180">
    <property type="entry name" value="Golgi alpha-mannosidase II"/>
    <property type="match status" value="2"/>
</dbReference>
<dbReference type="InterPro" id="IPR000322">
    <property type="entry name" value="Glyco_hydro_31_TIM"/>
</dbReference>
<dbReference type="EMBL" id="MCFC01000022">
    <property type="protein sequence ID" value="ORY29975.1"/>
    <property type="molecule type" value="Genomic_DNA"/>
</dbReference>
<dbReference type="InterPro" id="IPR025887">
    <property type="entry name" value="Glyco_hydro_31_N_dom"/>
</dbReference>